<evidence type="ECO:0000313" key="9">
    <source>
        <dbReference type="EMBL" id="KDQ52953.1"/>
    </source>
</evidence>
<evidence type="ECO:0000256" key="1">
    <source>
        <dbReference type="ARBA" id="ARBA00022723"/>
    </source>
</evidence>
<dbReference type="InParanoid" id="A0A067PDJ9"/>
<dbReference type="SMART" id="SM00355">
    <property type="entry name" value="ZnF_C2H2"/>
    <property type="match status" value="2"/>
</dbReference>
<dbReference type="PANTHER" id="PTHR23235">
    <property type="entry name" value="KRUEPPEL-LIKE TRANSCRIPTION FACTOR"/>
    <property type="match status" value="1"/>
</dbReference>
<feature type="region of interest" description="Disordered" evidence="7">
    <location>
        <begin position="234"/>
        <end position="317"/>
    </location>
</feature>
<dbReference type="PROSITE" id="PS00028">
    <property type="entry name" value="ZINC_FINGER_C2H2_1"/>
    <property type="match status" value="1"/>
</dbReference>
<evidence type="ECO:0000256" key="6">
    <source>
        <dbReference type="PROSITE-ProRule" id="PRU00042"/>
    </source>
</evidence>
<dbReference type="PROSITE" id="PS50157">
    <property type="entry name" value="ZINC_FINGER_C2H2_2"/>
    <property type="match status" value="2"/>
</dbReference>
<name>A0A067PDJ9_9AGAM</name>
<dbReference type="GO" id="GO:0000981">
    <property type="term" value="F:DNA-binding transcription factor activity, RNA polymerase II-specific"/>
    <property type="evidence" value="ECO:0007669"/>
    <property type="project" value="TreeGrafter"/>
</dbReference>
<dbReference type="HOGENOM" id="CLU_608391_0_0_1"/>
<dbReference type="InterPro" id="IPR013087">
    <property type="entry name" value="Znf_C2H2_type"/>
</dbReference>
<proteinExistence type="predicted"/>
<gene>
    <name evidence="9" type="ORF">JAAARDRAFT_39670</name>
</gene>
<dbReference type="Gene3D" id="3.30.160.60">
    <property type="entry name" value="Classic Zinc Finger"/>
    <property type="match status" value="2"/>
</dbReference>
<evidence type="ECO:0000256" key="5">
    <source>
        <dbReference type="ARBA" id="ARBA00039490"/>
    </source>
</evidence>
<dbReference type="FunFam" id="3.30.160.60:FF:000340">
    <property type="entry name" value="zinc finger protein 473 isoform X1"/>
    <property type="match status" value="1"/>
</dbReference>
<dbReference type="SUPFAM" id="SSF57667">
    <property type="entry name" value="beta-beta-alpha zinc fingers"/>
    <property type="match status" value="1"/>
</dbReference>
<evidence type="ECO:0000259" key="8">
    <source>
        <dbReference type="PROSITE" id="PS50157"/>
    </source>
</evidence>
<keyword evidence="1" id="KW-0479">Metal-binding</keyword>
<dbReference type="AlphaFoldDB" id="A0A067PDJ9"/>
<reference evidence="10" key="1">
    <citation type="journal article" date="2014" name="Proc. Natl. Acad. Sci. U.S.A.">
        <title>Extensive sampling of basidiomycete genomes demonstrates inadequacy of the white-rot/brown-rot paradigm for wood decay fungi.</title>
        <authorList>
            <person name="Riley R."/>
            <person name="Salamov A.A."/>
            <person name="Brown D.W."/>
            <person name="Nagy L.G."/>
            <person name="Floudas D."/>
            <person name="Held B.W."/>
            <person name="Levasseur A."/>
            <person name="Lombard V."/>
            <person name="Morin E."/>
            <person name="Otillar R."/>
            <person name="Lindquist E.A."/>
            <person name="Sun H."/>
            <person name="LaButti K.M."/>
            <person name="Schmutz J."/>
            <person name="Jabbour D."/>
            <person name="Luo H."/>
            <person name="Baker S.E."/>
            <person name="Pisabarro A.G."/>
            <person name="Walton J.D."/>
            <person name="Blanchette R.A."/>
            <person name="Henrissat B."/>
            <person name="Martin F."/>
            <person name="Cullen D."/>
            <person name="Hibbett D.S."/>
            <person name="Grigoriev I.V."/>
        </authorList>
    </citation>
    <scope>NUCLEOTIDE SEQUENCE [LARGE SCALE GENOMIC DNA]</scope>
    <source>
        <strain evidence="10">MUCL 33604</strain>
    </source>
</reference>
<sequence>MMTTPSSSQVFHPQFLPLPEYDDSAASDSGNLIFSSGSSAFPTEHPYYLLQTGIDAAAVAAGGPQVNAFAYSDMASTSGWSFHQTSVGDYQVPDVMAPWPVSTELDKNPIIPPAAPLTVPPNSYSTIQPNSVRASTGSVAAHPLSQYDPMAVPSIPSPHEDVGSELVGYSPKEKPKEKKHACWMCHKAFDRPSTLRKHLLVHTGEKAHACSICGRRFGVLSNLNRHMKRCSQNPANAIKSESSSDGNSPIDGTPVPSSSKSTPPPRPLLQRGQKRRASPTPSPHPLSAAPSEGSPSPTPPADCKPKRRRRAPSPSRWIPSSLRFFNLTFFPRSIPVPLSPVVPYGTPFTGPMWEERNSYDNDEDDEEVENHHVGLYHPRGWKGTLPGPGLMGKDMLNTTGKILVF</sequence>
<dbReference type="STRING" id="933084.A0A067PDJ9"/>
<dbReference type="EMBL" id="KL197736">
    <property type="protein sequence ID" value="KDQ52953.1"/>
    <property type="molecule type" value="Genomic_DNA"/>
</dbReference>
<dbReference type="FunFam" id="3.30.160.60:FF:001732">
    <property type="entry name" value="Zgc:162936"/>
    <property type="match status" value="1"/>
</dbReference>
<organism evidence="9 10">
    <name type="scientific">Jaapia argillacea MUCL 33604</name>
    <dbReference type="NCBI Taxonomy" id="933084"/>
    <lineage>
        <taxon>Eukaryota</taxon>
        <taxon>Fungi</taxon>
        <taxon>Dikarya</taxon>
        <taxon>Basidiomycota</taxon>
        <taxon>Agaricomycotina</taxon>
        <taxon>Agaricomycetes</taxon>
        <taxon>Agaricomycetidae</taxon>
        <taxon>Jaapiales</taxon>
        <taxon>Jaapiaceae</taxon>
        <taxon>Jaapia</taxon>
    </lineage>
</organism>
<dbReference type="Pfam" id="PF00096">
    <property type="entry name" value="zf-C2H2"/>
    <property type="match status" value="2"/>
</dbReference>
<keyword evidence="10" id="KW-1185">Reference proteome</keyword>
<dbReference type="GO" id="GO:0005694">
    <property type="term" value="C:chromosome"/>
    <property type="evidence" value="ECO:0007669"/>
    <property type="project" value="UniProtKB-ARBA"/>
</dbReference>
<keyword evidence="2" id="KW-0677">Repeat</keyword>
<evidence type="ECO:0000256" key="4">
    <source>
        <dbReference type="ARBA" id="ARBA00022833"/>
    </source>
</evidence>
<dbReference type="GO" id="GO:0008270">
    <property type="term" value="F:zinc ion binding"/>
    <property type="evidence" value="ECO:0007669"/>
    <property type="project" value="UniProtKB-KW"/>
</dbReference>
<keyword evidence="3 6" id="KW-0863">Zinc-finger</keyword>
<feature type="domain" description="C2H2-type" evidence="8">
    <location>
        <begin position="208"/>
        <end position="237"/>
    </location>
</feature>
<dbReference type="GO" id="GO:0000978">
    <property type="term" value="F:RNA polymerase II cis-regulatory region sequence-specific DNA binding"/>
    <property type="evidence" value="ECO:0007669"/>
    <property type="project" value="TreeGrafter"/>
</dbReference>
<dbReference type="InterPro" id="IPR036236">
    <property type="entry name" value="Znf_C2H2_sf"/>
</dbReference>
<evidence type="ECO:0000256" key="7">
    <source>
        <dbReference type="SAM" id="MobiDB-lite"/>
    </source>
</evidence>
<dbReference type="Proteomes" id="UP000027265">
    <property type="component" value="Unassembled WGS sequence"/>
</dbReference>
<feature type="domain" description="C2H2-type" evidence="8">
    <location>
        <begin position="180"/>
        <end position="207"/>
    </location>
</feature>
<dbReference type="GO" id="GO:0005634">
    <property type="term" value="C:nucleus"/>
    <property type="evidence" value="ECO:0007669"/>
    <property type="project" value="UniProtKB-ARBA"/>
</dbReference>
<protein>
    <recommendedName>
        <fullName evidence="5">pH-response transcription factor pacC/RIM101</fullName>
    </recommendedName>
</protein>
<dbReference type="OrthoDB" id="6077919at2759"/>
<dbReference type="PANTHER" id="PTHR23235:SF120">
    <property type="entry name" value="KRUPPEL-LIKE FACTOR 15"/>
    <property type="match status" value="1"/>
</dbReference>
<dbReference type="GO" id="GO:0045893">
    <property type="term" value="P:positive regulation of DNA-templated transcription"/>
    <property type="evidence" value="ECO:0007669"/>
    <property type="project" value="UniProtKB-ARBA"/>
</dbReference>
<evidence type="ECO:0000313" key="10">
    <source>
        <dbReference type="Proteomes" id="UP000027265"/>
    </source>
</evidence>
<keyword evidence="4" id="KW-0862">Zinc</keyword>
<feature type="compositionally biased region" description="Polar residues" evidence="7">
    <location>
        <begin position="234"/>
        <end position="247"/>
    </location>
</feature>
<evidence type="ECO:0000256" key="3">
    <source>
        <dbReference type="ARBA" id="ARBA00022771"/>
    </source>
</evidence>
<evidence type="ECO:0000256" key="2">
    <source>
        <dbReference type="ARBA" id="ARBA00022737"/>
    </source>
</evidence>
<accession>A0A067PDJ9</accession>